<evidence type="ECO:0000256" key="8">
    <source>
        <dbReference type="ARBA" id="ARBA00048924"/>
    </source>
</evidence>
<dbReference type="UniPathway" id="UPA00067">
    <property type="reaction ID" value="UER00122"/>
</dbReference>
<organism evidence="11 12">
    <name type="scientific">Siminovitchia terrae</name>
    <name type="common">Bacillus terrae</name>
    <dbReference type="NCBI Taxonomy" id="1914933"/>
    <lineage>
        <taxon>Bacteria</taxon>
        <taxon>Bacillati</taxon>
        <taxon>Bacillota</taxon>
        <taxon>Bacilli</taxon>
        <taxon>Bacillales</taxon>
        <taxon>Bacillaceae</taxon>
        <taxon>Siminovitchia</taxon>
    </lineage>
</organism>
<keyword evidence="7 9" id="KW-0012">Acyltransferase</keyword>
<evidence type="ECO:0000256" key="9">
    <source>
        <dbReference type="RuleBase" id="RU365045"/>
    </source>
</evidence>
<comment type="pathway">
    <text evidence="2 9">Amine and polyamine biosynthesis; ectoine biosynthesis; L-ectoine from L-aspartate 4-semialdehyde: step 2/3.</text>
</comment>
<evidence type="ECO:0000256" key="4">
    <source>
        <dbReference type="ARBA" id="ARBA00012355"/>
    </source>
</evidence>
<dbReference type="GO" id="GO:0019491">
    <property type="term" value="P:ectoine biosynthetic process"/>
    <property type="evidence" value="ECO:0007669"/>
    <property type="project" value="UniProtKB-UniPathway"/>
</dbReference>
<keyword evidence="6 9" id="KW-0808">Transferase</keyword>
<dbReference type="OrthoDB" id="2436196at2"/>
<dbReference type="InterPro" id="IPR000182">
    <property type="entry name" value="GNAT_dom"/>
</dbReference>
<dbReference type="Proteomes" id="UP000287296">
    <property type="component" value="Unassembled WGS sequence"/>
</dbReference>
<evidence type="ECO:0000256" key="2">
    <source>
        <dbReference type="ARBA" id="ARBA00004978"/>
    </source>
</evidence>
<dbReference type="AlphaFoldDB" id="A0A429X407"/>
<proteinExistence type="inferred from homology"/>
<dbReference type="Pfam" id="PF00583">
    <property type="entry name" value="Acetyltransf_1"/>
    <property type="match status" value="1"/>
</dbReference>
<dbReference type="Gene3D" id="3.40.630.30">
    <property type="match status" value="1"/>
</dbReference>
<evidence type="ECO:0000313" key="11">
    <source>
        <dbReference type="EMBL" id="RST58112.1"/>
    </source>
</evidence>
<name>A0A429X407_SIMTE</name>
<comment type="function">
    <text evidence="1 9">Catalyzes the acetylation of L-2,4-diaminobutyrate (DABA) to gamma-N-acetyl-alpha,gamma-diaminobutyric acid (ADABA) with acetyl coenzyme A.</text>
</comment>
<evidence type="ECO:0000256" key="3">
    <source>
        <dbReference type="ARBA" id="ARBA00010712"/>
    </source>
</evidence>
<dbReference type="PROSITE" id="PS51186">
    <property type="entry name" value="GNAT"/>
    <property type="match status" value="1"/>
</dbReference>
<dbReference type="NCBIfam" id="TIGR02406">
    <property type="entry name" value="ectoine_EctA"/>
    <property type="match status" value="1"/>
</dbReference>
<reference evidence="11 12" key="1">
    <citation type="submission" date="2018-12" db="EMBL/GenBank/DDBJ databases">
        <authorList>
            <person name="Sun L."/>
            <person name="Chen Z."/>
        </authorList>
    </citation>
    <scope>NUCLEOTIDE SEQUENCE [LARGE SCALE GENOMIC DNA]</scope>
    <source>
        <strain evidence="11 12">LMG 29736</strain>
    </source>
</reference>
<dbReference type="SUPFAM" id="SSF55729">
    <property type="entry name" value="Acyl-CoA N-acyltransferases (Nat)"/>
    <property type="match status" value="1"/>
</dbReference>
<dbReference type="GO" id="GO:0033816">
    <property type="term" value="F:diaminobutyrate acetyltransferase activity"/>
    <property type="evidence" value="ECO:0007669"/>
    <property type="project" value="UniProtKB-EC"/>
</dbReference>
<dbReference type="RefSeq" id="WP_120117860.1">
    <property type="nucleotide sequence ID" value="NZ_QYTW02000024.1"/>
</dbReference>
<dbReference type="InterPro" id="IPR016181">
    <property type="entry name" value="Acyl_CoA_acyltransferase"/>
</dbReference>
<dbReference type="EC" id="2.3.1.178" evidence="4 9"/>
<accession>A0A429X407</accession>
<evidence type="ECO:0000313" key="12">
    <source>
        <dbReference type="Proteomes" id="UP000287296"/>
    </source>
</evidence>
<gene>
    <name evidence="9 11" type="primary">ectA</name>
    <name evidence="11" type="ORF">D5F11_019390</name>
</gene>
<protein>
    <recommendedName>
        <fullName evidence="5 9">L-2,4-diaminobutyric acid acetyltransferase</fullName>
        <shortName evidence="9">DABA acetyltransferase</shortName>
        <ecNumber evidence="4 9">2.3.1.178</ecNumber>
    </recommendedName>
</protein>
<comment type="caution">
    <text evidence="11">The sequence shown here is derived from an EMBL/GenBank/DDBJ whole genome shotgun (WGS) entry which is preliminary data.</text>
</comment>
<dbReference type="InterPro" id="IPR012772">
    <property type="entry name" value="Ectoine_EctA"/>
</dbReference>
<comment type="similarity">
    <text evidence="3 9">Belongs to the acetyltransferase family. EctA subfamily.</text>
</comment>
<sequence length="175" mass="19921">MGKVKEKPSVRDRKSATIYFREPTADDGSEIFELVKKSKVLDVNSSYSYLMWGKYFNKTSIVAVVDRKIVGFISGFLQPTAPDTLFIWQVVVDQSQRGKGLATTLLLKLIKRLENTNIRFLEATVTPTNKPSNNLFKGLAKKLETEYTQYECFSEDQFPDPSHEAEIAYRIGPLK</sequence>
<evidence type="ECO:0000259" key="10">
    <source>
        <dbReference type="PROSITE" id="PS51186"/>
    </source>
</evidence>
<evidence type="ECO:0000256" key="1">
    <source>
        <dbReference type="ARBA" id="ARBA00003741"/>
    </source>
</evidence>
<comment type="catalytic activity">
    <reaction evidence="8 9">
        <text>L-2,4-diaminobutanoate + acetyl-CoA = (2S)-4-acetamido-2-aminobutanoate + CoA + H(+)</text>
        <dbReference type="Rhea" id="RHEA:16901"/>
        <dbReference type="ChEBI" id="CHEBI:15378"/>
        <dbReference type="ChEBI" id="CHEBI:57287"/>
        <dbReference type="ChEBI" id="CHEBI:57288"/>
        <dbReference type="ChEBI" id="CHEBI:58761"/>
        <dbReference type="ChEBI" id="CHEBI:58929"/>
        <dbReference type="EC" id="2.3.1.178"/>
    </reaction>
</comment>
<evidence type="ECO:0000256" key="7">
    <source>
        <dbReference type="ARBA" id="ARBA00023315"/>
    </source>
</evidence>
<evidence type="ECO:0000256" key="6">
    <source>
        <dbReference type="ARBA" id="ARBA00022679"/>
    </source>
</evidence>
<feature type="domain" description="N-acetyltransferase" evidence="10">
    <location>
        <begin position="18"/>
        <end position="160"/>
    </location>
</feature>
<evidence type="ECO:0000256" key="5">
    <source>
        <dbReference type="ARBA" id="ARBA00017935"/>
    </source>
</evidence>
<dbReference type="CDD" id="cd04301">
    <property type="entry name" value="NAT_SF"/>
    <property type="match status" value="1"/>
</dbReference>
<dbReference type="EMBL" id="QYTW02000024">
    <property type="protein sequence ID" value="RST58112.1"/>
    <property type="molecule type" value="Genomic_DNA"/>
</dbReference>